<dbReference type="SUPFAM" id="SSF51445">
    <property type="entry name" value="(Trans)glycosidases"/>
    <property type="match status" value="1"/>
</dbReference>
<dbReference type="EMBL" id="PGTZ01000010">
    <property type="protein sequence ID" value="PJI86560.1"/>
    <property type="molecule type" value="Genomic_DNA"/>
</dbReference>
<reference evidence="2 3" key="1">
    <citation type="submission" date="2017-11" db="EMBL/GenBank/DDBJ databases">
        <title>Genomic Encyclopedia of Archaeal and Bacterial Type Strains, Phase II (KMG-II): From Individual Species to Whole Genera.</title>
        <authorList>
            <person name="Goeker M."/>
        </authorList>
    </citation>
    <scope>NUCLEOTIDE SEQUENCE [LARGE SCALE GENOMIC DNA]</scope>
    <source>
        <strain evidence="2 3">DSM 22413</strain>
    </source>
</reference>
<dbReference type="Proteomes" id="UP000231586">
    <property type="component" value="Unassembled WGS sequence"/>
</dbReference>
<protein>
    <submittedName>
        <fullName evidence="2">Chitinase</fullName>
    </submittedName>
</protein>
<keyword evidence="3" id="KW-1185">Reference proteome</keyword>
<keyword evidence="1" id="KW-0732">Signal</keyword>
<dbReference type="InterPro" id="IPR052750">
    <property type="entry name" value="GH18_Chitinase"/>
</dbReference>
<dbReference type="PANTHER" id="PTHR42976:SF1">
    <property type="entry name" value="GH18 DOMAIN-CONTAINING PROTEIN-RELATED"/>
    <property type="match status" value="1"/>
</dbReference>
<evidence type="ECO:0000256" key="1">
    <source>
        <dbReference type="SAM" id="SignalP"/>
    </source>
</evidence>
<accession>A0A2M8W6K2</accession>
<organism evidence="2 3">
    <name type="scientific">Luteimicrobium subarcticum</name>
    <dbReference type="NCBI Taxonomy" id="620910"/>
    <lineage>
        <taxon>Bacteria</taxon>
        <taxon>Bacillati</taxon>
        <taxon>Actinomycetota</taxon>
        <taxon>Actinomycetes</taxon>
        <taxon>Micrococcales</taxon>
        <taxon>Luteimicrobium</taxon>
    </lineage>
</organism>
<comment type="caution">
    <text evidence="2">The sequence shown here is derived from an EMBL/GenBank/DDBJ whole genome shotgun (WGS) entry which is preliminary data.</text>
</comment>
<dbReference type="InterPro" id="IPR017853">
    <property type="entry name" value="GH"/>
</dbReference>
<gene>
    <name evidence="2" type="ORF">CLV34_2478</name>
</gene>
<dbReference type="PANTHER" id="PTHR42976">
    <property type="entry name" value="BIFUNCTIONAL CHITINASE/LYSOZYME-RELATED"/>
    <property type="match status" value="1"/>
</dbReference>
<feature type="signal peptide" evidence="1">
    <location>
        <begin position="1"/>
        <end position="25"/>
    </location>
</feature>
<name>A0A2M8W6K2_9MICO</name>
<evidence type="ECO:0000313" key="3">
    <source>
        <dbReference type="Proteomes" id="UP000231586"/>
    </source>
</evidence>
<dbReference type="AlphaFoldDB" id="A0A2M8W6K2"/>
<evidence type="ECO:0000313" key="2">
    <source>
        <dbReference type="EMBL" id="PJI86560.1"/>
    </source>
</evidence>
<dbReference type="Gene3D" id="3.20.20.80">
    <property type="entry name" value="Glycosidases"/>
    <property type="match status" value="1"/>
</dbReference>
<feature type="chain" id="PRO_5039384296" evidence="1">
    <location>
        <begin position="26"/>
        <end position="378"/>
    </location>
</feature>
<sequence>MPLYGGRSKGVALKRSVFLSGAALAASALVAIGPLASSATAQGGSGDLRPGLPLPLHVSAPYLDVTAVDSIAQTAKDSGNKYMTLAFLQTDEPGSCDLYWAGNKETSVADGAYKDEIAAIRKAGGDVIISFGGYNATNDTTTWAGDPAQLHEIADSCTDVHKIAQAYEKVVTTYGVTRLDMDIEGDSIKNTPGVERRNAAIAELQRWAVKNHRVVDVTYTLPSTPNGLVQTGKDLVSSAKAHGAVIRTFNVMTFDYWDGAQHDMVADAQTAATGLLDQVHELYAPRVPKALLWNAIGVVQMNGIDDFGPTETLSVDQAKTFQRWATQKHLGYIGFWAVQRDHQGTDCVGVKGAWNCSGVEQGDWAFSKAFAPFTSWWP</sequence>
<proteinExistence type="predicted"/>
<dbReference type="CDD" id="cd06543">
    <property type="entry name" value="GH18_PF-ChiA-like"/>
    <property type="match status" value="1"/>
</dbReference>